<accession>A0A4R8ZTL2</accession>
<evidence type="ECO:0008006" key="3">
    <source>
        <dbReference type="Google" id="ProtNLM"/>
    </source>
</evidence>
<dbReference type="Proteomes" id="UP000297447">
    <property type="component" value="Unassembled WGS sequence"/>
</dbReference>
<keyword evidence="2" id="KW-1185">Reference proteome</keyword>
<protein>
    <recommendedName>
        <fullName evidence="3">Sporadically distributed protein, TIGR04141 family</fullName>
    </recommendedName>
</protein>
<reference evidence="1 2" key="1">
    <citation type="submission" date="2019-03" db="EMBL/GenBank/DDBJ databases">
        <title>Genomics of glacier-inhabiting Cryobacterium strains.</title>
        <authorList>
            <person name="Liu Q."/>
            <person name="Xin Y.-H."/>
        </authorList>
    </citation>
    <scope>NUCLEOTIDE SEQUENCE [LARGE SCALE GENOMIC DNA]</scope>
    <source>
        <strain evidence="1 2">Hh14</strain>
    </source>
</reference>
<dbReference type="InterPro" id="IPR026487">
    <property type="entry name" value="CHP04141"/>
</dbReference>
<organism evidence="1 2">
    <name type="scientific">Cryobacterium frigoriphilum</name>
    <dbReference type="NCBI Taxonomy" id="1259150"/>
    <lineage>
        <taxon>Bacteria</taxon>
        <taxon>Bacillati</taxon>
        <taxon>Actinomycetota</taxon>
        <taxon>Actinomycetes</taxon>
        <taxon>Micrococcales</taxon>
        <taxon>Microbacteriaceae</taxon>
        <taxon>Cryobacterium</taxon>
    </lineage>
</organism>
<proteinExistence type="predicted"/>
<dbReference type="NCBIfam" id="TIGR04141">
    <property type="entry name" value="TIGR04141 family sporadically distributed protein"/>
    <property type="match status" value="1"/>
</dbReference>
<evidence type="ECO:0000313" key="2">
    <source>
        <dbReference type="Proteomes" id="UP000297447"/>
    </source>
</evidence>
<dbReference type="OrthoDB" id="2973047at2"/>
<gene>
    <name evidence="1" type="ORF">E3T55_18740</name>
</gene>
<dbReference type="Pfam" id="PF19614">
    <property type="entry name" value="DUF6119"/>
    <property type="match status" value="1"/>
</dbReference>
<evidence type="ECO:0000313" key="1">
    <source>
        <dbReference type="EMBL" id="TFD45374.1"/>
    </source>
</evidence>
<dbReference type="EMBL" id="SOHE01000085">
    <property type="protein sequence ID" value="TFD45374.1"/>
    <property type="molecule type" value="Genomic_DNA"/>
</dbReference>
<name>A0A4R8ZTL2_9MICO</name>
<dbReference type="AlphaFoldDB" id="A0A4R8ZTL2"/>
<dbReference type="RefSeq" id="WP_134521060.1">
    <property type="nucleotide sequence ID" value="NZ_SOHE01000085.1"/>
</dbReference>
<sequence length="535" mass="59781">MAGANQVKLNIFRIPEDEVNLLEAKLLSVGMAILGEIDQGKWTGKLFYAEGIPGTPVAWAKYFLPYFEEGTDPKNTNHFAALIFTCETGSYALSFGKSHFYFRPFCDHDFGIELAKRIADEDDARETSSKRFTGRQRKAIKSFSSGTHLNFESGESVDYISAAVLPEKTNVFGRTAKFGASVMLIPDIKFHEIGALLSEIDAQRGLEPNFALPRTVLLSDPAEVEKYDALLLDELMSSAGTTEFTQNSYDLYGVDFVFGSVGHYVLKIGRQSKDLTQLTMLELKDFIRVNSIPRASILSIKVVHHQEDGPTYQNDLKQDLDFILDDDRVILSAGRWMRFNQDYLDFLDDYVRSIEVEVTESQFTTTYLTEPNFNKSEELAEAGYELADKDFSIFKTKSATAIEAWDLKRGGTVYAVKFGTSQKLGYVCDQAMGVLELLRNRAAIKEVPGFEKYCLWLGYRGKLLPGNIADTGSIILKQKIEGWARQAESLGITPVIKLSHRLRAGIDDVEDAPAGIPLATARADNTSKVRFRPTS</sequence>
<comment type="caution">
    <text evidence="1">The sequence shown here is derived from an EMBL/GenBank/DDBJ whole genome shotgun (WGS) entry which is preliminary data.</text>
</comment>